<dbReference type="Gene3D" id="1.25.40.20">
    <property type="entry name" value="Ankyrin repeat-containing domain"/>
    <property type="match status" value="1"/>
</dbReference>
<evidence type="ECO:0000256" key="16">
    <source>
        <dbReference type="SAM" id="MobiDB-lite"/>
    </source>
</evidence>
<dbReference type="InterPro" id="IPR013783">
    <property type="entry name" value="Ig-like_fold"/>
</dbReference>
<keyword evidence="14" id="KW-0539">Nucleus</keyword>
<dbReference type="GO" id="GO:0003690">
    <property type="term" value="F:double-stranded DNA binding"/>
    <property type="evidence" value="ECO:0007669"/>
    <property type="project" value="TreeGrafter"/>
</dbReference>
<dbReference type="PROSITE" id="PS50088">
    <property type="entry name" value="ANK_REPEAT"/>
    <property type="match status" value="1"/>
</dbReference>
<dbReference type="InterPro" id="IPR036770">
    <property type="entry name" value="Ankyrin_rpt-contain_sf"/>
</dbReference>
<evidence type="ECO:0000256" key="14">
    <source>
        <dbReference type="ARBA" id="ARBA00023242"/>
    </source>
</evidence>
<evidence type="ECO:0000313" key="18">
    <source>
        <dbReference type="EMBL" id="CAH2061527.1"/>
    </source>
</evidence>
<dbReference type="GO" id="GO:0009409">
    <property type="term" value="P:response to cold"/>
    <property type="evidence" value="ECO:0007669"/>
    <property type="project" value="UniProtKB-ARBA"/>
</dbReference>
<comment type="similarity">
    <text evidence="2">Belongs to the CAMTA family.</text>
</comment>
<evidence type="ECO:0000256" key="5">
    <source>
        <dbReference type="ARBA" id="ARBA00022837"/>
    </source>
</evidence>
<name>A0AAU9S7W8_THLAR</name>
<dbReference type="InterPro" id="IPR014756">
    <property type="entry name" value="Ig_E-set"/>
</dbReference>
<keyword evidence="8" id="KW-0346">Stress response</keyword>
<dbReference type="SMART" id="SM00015">
    <property type="entry name" value="IQ"/>
    <property type="match status" value="2"/>
</dbReference>
<keyword evidence="5" id="KW-0106">Calcium</keyword>
<evidence type="ECO:0000256" key="13">
    <source>
        <dbReference type="ARBA" id="ARBA00023163"/>
    </source>
</evidence>
<dbReference type="InterPro" id="IPR005559">
    <property type="entry name" value="CG-1_dom"/>
</dbReference>
<dbReference type="Pfam" id="PF03859">
    <property type="entry name" value="CG-1"/>
    <property type="match status" value="1"/>
</dbReference>
<dbReference type="Gene3D" id="1.20.5.190">
    <property type="match status" value="1"/>
</dbReference>
<keyword evidence="12" id="KW-0010">Activator</keyword>
<evidence type="ECO:0000256" key="12">
    <source>
        <dbReference type="ARBA" id="ARBA00023159"/>
    </source>
</evidence>
<dbReference type="InterPro" id="IPR000048">
    <property type="entry name" value="IQ_motif_EF-hand-BS"/>
</dbReference>
<evidence type="ECO:0000256" key="9">
    <source>
        <dbReference type="ARBA" id="ARBA00023043"/>
    </source>
</evidence>
<dbReference type="EMBL" id="OU466860">
    <property type="protein sequence ID" value="CAH2061527.1"/>
    <property type="molecule type" value="Genomic_DNA"/>
</dbReference>
<evidence type="ECO:0000256" key="15">
    <source>
        <dbReference type="PROSITE-ProRule" id="PRU00023"/>
    </source>
</evidence>
<evidence type="ECO:0000256" key="3">
    <source>
        <dbReference type="ARBA" id="ARBA00022553"/>
    </source>
</evidence>
<dbReference type="GO" id="GO:0005516">
    <property type="term" value="F:calmodulin binding"/>
    <property type="evidence" value="ECO:0007669"/>
    <property type="project" value="UniProtKB-KW"/>
</dbReference>
<dbReference type="GO" id="GO:0003712">
    <property type="term" value="F:transcription coregulator activity"/>
    <property type="evidence" value="ECO:0007669"/>
    <property type="project" value="TreeGrafter"/>
</dbReference>
<dbReference type="FunFam" id="2.60.40.10:FF:000314">
    <property type="entry name" value="Calmodulin-binding transcription activator 2"/>
    <property type="match status" value="1"/>
</dbReference>
<dbReference type="PROSITE" id="PS50096">
    <property type="entry name" value="IQ"/>
    <property type="match status" value="2"/>
</dbReference>
<keyword evidence="7" id="KW-0805">Transcription regulation</keyword>
<dbReference type="SUPFAM" id="SSF52540">
    <property type="entry name" value="P-loop containing nucleoside triphosphate hydrolases"/>
    <property type="match status" value="1"/>
</dbReference>
<dbReference type="SUPFAM" id="SSF48403">
    <property type="entry name" value="Ankyrin repeat"/>
    <property type="match status" value="1"/>
</dbReference>
<evidence type="ECO:0000256" key="2">
    <source>
        <dbReference type="ARBA" id="ARBA00008267"/>
    </source>
</evidence>
<dbReference type="InterPro" id="IPR027417">
    <property type="entry name" value="P-loop_NTPase"/>
</dbReference>
<evidence type="ECO:0000313" key="19">
    <source>
        <dbReference type="Proteomes" id="UP000836841"/>
    </source>
</evidence>
<evidence type="ECO:0000256" key="8">
    <source>
        <dbReference type="ARBA" id="ARBA00023016"/>
    </source>
</evidence>
<reference evidence="18 19" key="1">
    <citation type="submission" date="2022-03" db="EMBL/GenBank/DDBJ databases">
        <authorList>
            <person name="Nunn A."/>
            <person name="Chopra R."/>
            <person name="Nunn A."/>
            <person name="Contreras Garrido A."/>
        </authorList>
    </citation>
    <scope>NUCLEOTIDE SEQUENCE [LARGE SCALE GENOMIC DNA]</scope>
</reference>
<keyword evidence="6" id="KW-0112">Calmodulin-binding</keyword>
<feature type="domain" description="CG-1" evidence="17">
    <location>
        <begin position="43"/>
        <end position="165"/>
    </location>
</feature>
<proteinExistence type="inferred from homology"/>
<dbReference type="FunFam" id="1.20.5.190:FF:000003">
    <property type="entry name" value="Calmodulin-binding transcription activator 2"/>
    <property type="match status" value="1"/>
</dbReference>
<gene>
    <name evidence="18" type="ORF">TAV2_LOCUS12303</name>
</gene>
<dbReference type="SUPFAM" id="SSF81296">
    <property type="entry name" value="E set domains"/>
    <property type="match status" value="1"/>
</dbReference>
<comment type="subcellular location">
    <subcellularLocation>
        <location evidence="1">Nucleus</location>
    </subcellularLocation>
</comment>
<dbReference type="AlphaFoldDB" id="A0AAU9S7W8"/>
<accession>A0AAU9S7W8</accession>
<dbReference type="Gene3D" id="2.60.40.10">
    <property type="entry name" value="Immunoglobulins"/>
    <property type="match status" value="1"/>
</dbReference>
<dbReference type="PROSITE" id="PS51437">
    <property type="entry name" value="CG_1"/>
    <property type="match status" value="1"/>
</dbReference>
<evidence type="ECO:0000256" key="4">
    <source>
        <dbReference type="ARBA" id="ARBA00022737"/>
    </source>
</evidence>
<dbReference type="GO" id="GO:0006357">
    <property type="term" value="P:regulation of transcription by RNA polymerase II"/>
    <property type="evidence" value="ECO:0007669"/>
    <property type="project" value="TreeGrafter"/>
</dbReference>
<protein>
    <recommendedName>
        <fullName evidence="17">CG-1 domain-containing protein</fullName>
    </recommendedName>
</protein>
<sequence>MYHRERLEASYVDEYTCFVVISSYSFCVLCPQMLAKYSQKHGIDGFVPLRSVKFYRITKGFKFLRSHLLHRQSDVISGGSVFLFDRKVLRYFRKDGHNWRKKRDGKTVKEAHERLKAGSVDVLHCYYAHGQDNENFQRRSYWMLQEELSHIVFVHYLEVKGSRVSTSYNRMQRTEDAARSPQETGEVLTSEREGYASCSINQYDHSNHSQATDSASVNGVHTPELEDAESAYNQQASSIIYSHQELQQHATERAYTGFDPYYQMSLTPRDSYQKELRTIPVTDSSIMVDKSRTINGPGVTNGLRNKKSIDSQTWEEILGNCGSAAEGIPMQPNSEHEVLDQILQSCSFTMQDFASLQESIVKSQNHEFNSGLTSDRTLWSQGQDIELNAISNLASSEKAPYLSTMKQHLLDGALGEEGLKKMDSFNRWMSKELGDVGVIADANESYTHSSSTAYWEEVESGDVSNGRNSRRDLDGYVMSPSLSKEQLFSIIDFAPSWTYVGCEVKVLVTGKFLKTREEAEIGEWSCMFGQTEVPADVIANGVLQCVAPMHEAGRVPFYVTCSNRLACSEVREFEYKVLESQFFDGETDESTACNSIESLEARFVKLLCSKSDCPSSSLSGNDSDLSQVSEKISLLLFENDDQLDQMLMNEISQENMKNNLLQEALKESLHSWLLQKIAEGGKGPNVLDEGGQGILHFAAALGYNWALEPTIVAGVSVDFRDVNGWTALHWAAFFGRELIIGSLIALGAAPGTLTDPNPDFPSGSTPSDLAYANGYKGIAGYLSEYALRAHVSLLSLNDNNAETSLAAVETAPSQSSSSLTDSLTAVRNATQAAARIHQVFRAQSFQKKQIKEFGDRKFGMSEERALSMLAPKTHKPGRAHSDDSVQAAAIRIQNKFRGYKGRKEYLITRQRIIRIQAHVRGYQVRKNYRKIIWSVGILEKVILRWRRKGAGLRGFKSDALVDKMQDGTEKEEDDDFFKQGRKQTEERLQKALARVKSMVQYPEARDQYRRLLNVVNDIQESKVEKALENSEEATCFDDDLIDIEALLEDDDTLMPPMSSTLWNT</sequence>
<keyword evidence="19" id="KW-1185">Reference proteome</keyword>
<dbReference type="Pfam" id="PF00612">
    <property type="entry name" value="IQ"/>
    <property type="match status" value="2"/>
</dbReference>
<evidence type="ECO:0000256" key="10">
    <source>
        <dbReference type="ARBA" id="ARBA00023054"/>
    </source>
</evidence>
<evidence type="ECO:0000256" key="6">
    <source>
        <dbReference type="ARBA" id="ARBA00022860"/>
    </source>
</evidence>
<evidence type="ECO:0000259" key="17">
    <source>
        <dbReference type="PROSITE" id="PS51437"/>
    </source>
</evidence>
<evidence type="ECO:0000256" key="7">
    <source>
        <dbReference type="ARBA" id="ARBA00023015"/>
    </source>
</evidence>
<keyword evidence="13" id="KW-0804">Transcription</keyword>
<feature type="repeat" description="ANK" evidence="15">
    <location>
        <begin position="723"/>
        <end position="755"/>
    </location>
</feature>
<keyword evidence="3" id="KW-0597">Phosphoprotein</keyword>
<dbReference type="PANTHER" id="PTHR23335:SF30">
    <property type="entry name" value="CALMODULIN-BINDING TRANSCRIPTION ACTIVATOR 3"/>
    <property type="match status" value="1"/>
</dbReference>
<dbReference type="PANTHER" id="PTHR23335">
    <property type="entry name" value="CALMODULIN-BINDING TRANSCRIPTION ACTIVATOR CAMTA"/>
    <property type="match status" value="1"/>
</dbReference>
<evidence type="ECO:0000256" key="11">
    <source>
        <dbReference type="ARBA" id="ARBA00023125"/>
    </source>
</evidence>
<feature type="region of interest" description="Disordered" evidence="16">
    <location>
        <begin position="170"/>
        <end position="192"/>
    </location>
</feature>
<dbReference type="Proteomes" id="UP000836841">
    <property type="component" value="Chromosome 4"/>
</dbReference>
<dbReference type="SMART" id="SM01076">
    <property type="entry name" value="CG-1"/>
    <property type="match status" value="1"/>
</dbReference>
<organism evidence="18 19">
    <name type="scientific">Thlaspi arvense</name>
    <name type="common">Field penny-cress</name>
    <dbReference type="NCBI Taxonomy" id="13288"/>
    <lineage>
        <taxon>Eukaryota</taxon>
        <taxon>Viridiplantae</taxon>
        <taxon>Streptophyta</taxon>
        <taxon>Embryophyta</taxon>
        <taxon>Tracheophyta</taxon>
        <taxon>Spermatophyta</taxon>
        <taxon>Magnoliopsida</taxon>
        <taxon>eudicotyledons</taxon>
        <taxon>Gunneridae</taxon>
        <taxon>Pentapetalae</taxon>
        <taxon>rosids</taxon>
        <taxon>malvids</taxon>
        <taxon>Brassicales</taxon>
        <taxon>Brassicaceae</taxon>
        <taxon>Thlaspideae</taxon>
        <taxon>Thlaspi</taxon>
    </lineage>
</organism>
<keyword evidence="11" id="KW-0238">DNA-binding</keyword>
<keyword evidence="9 15" id="KW-0040">ANK repeat</keyword>
<dbReference type="InterPro" id="IPR002110">
    <property type="entry name" value="Ankyrin_rpt"/>
</dbReference>
<keyword evidence="10" id="KW-0175">Coiled coil</keyword>
<keyword evidence="4" id="KW-0677">Repeat</keyword>
<dbReference type="GO" id="GO:0005634">
    <property type="term" value="C:nucleus"/>
    <property type="evidence" value="ECO:0007669"/>
    <property type="project" value="UniProtKB-SubCell"/>
</dbReference>
<evidence type="ECO:0000256" key="1">
    <source>
        <dbReference type="ARBA" id="ARBA00004123"/>
    </source>
</evidence>